<dbReference type="Pfam" id="PF00176">
    <property type="entry name" value="SNF2-rel_dom"/>
    <property type="match status" value="1"/>
</dbReference>
<dbReference type="Pfam" id="PF00271">
    <property type="entry name" value="Helicase_C"/>
    <property type="match status" value="1"/>
</dbReference>
<evidence type="ECO:0000259" key="15">
    <source>
        <dbReference type="PROSITE" id="PS51194"/>
    </source>
</evidence>
<evidence type="ECO:0000256" key="12">
    <source>
        <dbReference type="SAM" id="MobiDB-lite"/>
    </source>
</evidence>
<evidence type="ECO:0000256" key="1">
    <source>
        <dbReference type="ARBA" id="ARBA00004286"/>
    </source>
</evidence>
<keyword evidence="10" id="KW-0234">DNA repair</keyword>
<evidence type="ECO:0000256" key="9">
    <source>
        <dbReference type="ARBA" id="ARBA00023125"/>
    </source>
</evidence>
<dbReference type="InterPro" id="IPR009060">
    <property type="entry name" value="UBA-like_sf"/>
</dbReference>
<feature type="region of interest" description="Disordered" evidence="12">
    <location>
        <begin position="1"/>
        <end position="143"/>
    </location>
</feature>
<evidence type="ECO:0000256" key="6">
    <source>
        <dbReference type="ARBA" id="ARBA00022801"/>
    </source>
</evidence>
<keyword evidence="8" id="KW-0156">Chromatin regulator</keyword>
<dbReference type="SMART" id="SM00490">
    <property type="entry name" value="HELICc"/>
    <property type="match status" value="1"/>
</dbReference>
<dbReference type="Proteomes" id="UP000054399">
    <property type="component" value="Unassembled WGS sequence"/>
</dbReference>
<evidence type="ECO:0000256" key="7">
    <source>
        <dbReference type="ARBA" id="ARBA00022840"/>
    </source>
</evidence>
<evidence type="ECO:0000259" key="13">
    <source>
        <dbReference type="PROSITE" id="PS51140"/>
    </source>
</evidence>
<dbReference type="PROSITE" id="PS51140">
    <property type="entry name" value="CUE"/>
    <property type="match status" value="1"/>
</dbReference>
<dbReference type="InterPro" id="IPR049730">
    <property type="entry name" value="SNF2/RAD54-like_C"/>
</dbReference>
<keyword evidence="4" id="KW-0547">Nucleotide-binding</keyword>
<feature type="compositionally biased region" description="Basic residues" evidence="12">
    <location>
        <begin position="103"/>
        <end position="117"/>
    </location>
</feature>
<comment type="caution">
    <text evidence="16">The sequence shown here is derived from an EMBL/GenBank/DDBJ whole genome shotgun (WGS) entry which is preliminary data.</text>
</comment>
<name>A0ABR3BLP3_9TREE</name>
<dbReference type="RefSeq" id="XP_066611698.1">
    <property type="nucleotide sequence ID" value="XM_066760394.1"/>
</dbReference>
<keyword evidence="17" id="KW-1185">Reference proteome</keyword>
<evidence type="ECO:0000256" key="10">
    <source>
        <dbReference type="ARBA" id="ARBA00023204"/>
    </source>
</evidence>
<evidence type="ECO:0000313" key="16">
    <source>
        <dbReference type="EMBL" id="KAL0242316.1"/>
    </source>
</evidence>
<reference evidence="17" key="1">
    <citation type="submission" date="2015-01" db="EMBL/GenBank/DDBJ databases">
        <title>The Genome Sequence of Cryptococcus gattii MMRL2647.</title>
        <authorList>
            <consortium name="The Broad Institute Genomics Platform"/>
            <person name="Cuomo C."/>
            <person name="Litvintseva A."/>
            <person name="Chen Y."/>
            <person name="Heitman J."/>
            <person name="Sun S."/>
            <person name="Springer D."/>
            <person name="Dromer F."/>
            <person name="Young S."/>
            <person name="Zeng Q."/>
            <person name="Gargeya S."/>
            <person name="Abouelleil A."/>
            <person name="Alvarado L."/>
            <person name="Chapman S.B."/>
            <person name="Gainer-Dewar J."/>
            <person name="Goldberg J."/>
            <person name="Griggs A."/>
            <person name="Gujja S."/>
            <person name="Hansen M."/>
            <person name="Howarth C."/>
            <person name="Imamovic A."/>
            <person name="Larimer J."/>
            <person name="Murphy C."/>
            <person name="Naylor J."/>
            <person name="Pearson M."/>
            <person name="Priest M."/>
            <person name="Roberts A."/>
            <person name="Saif S."/>
            <person name="Shea T."/>
            <person name="Sykes S."/>
            <person name="Wortman J."/>
            <person name="Nusbaum C."/>
            <person name="Birren B."/>
        </authorList>
    </citation>
    <scope>NUCLEOTIDE SEQUENCE [LARGE SCALE GENOMIC DNA]</scope>
    <source>
        <strain evidence="17">IND107</strain>
    </source>
</reference>
<evidence type="ECO:0000256" key="11">
    <source>
        <dbReference type="ARBA" id="ARBA00048432"/>
    </source>
</evidence>
<keyword evidence="7" id="KW-0067">ATP-binding</keyword>
<feature type="compositionally biased region" description="Polar residues" evidence="12">
    <location>
        <begin position="23"/>
        <end position="39"/>
    </location>
</feature>
<dbReference type="Gene3D" id="3.40.50.10810">
    <property type="entry name" value="Tandem AAA-ATPase domain"/>
    <property type="match status" value="1"/>
</dbReference>
<dbReference type="InterPro" id="IPR027417">
    <property type="entry name" value="P-loop_NTPase"/>
</dbReference>
<dbReference type="SMART" id="SM00487">
    <property type="entry name" value="DEXDc"/>
    <property type="match status" value="1"/>
</dbReference>
<feature type="compositionally biased region" description="Acidic residues" evidence="12">
    <location>
        <begin position="257"/>
        <end position="273"/>
    </location>
</feature>
<dbReference type="Gene3D" id="3.40.50.300">
    <property type="entry name" value="P-loop containing nucleotide triphosphate hydrolases"/>
    <property type="match status" value="1"/>
</dbReference>
<dbReference type="SUPFAM" id="SSF52540">
    <property type="entry name" value="P-loop containing nucleoside triphosphate hydrolases"/>
    <property type="match status" value="2"/>
</dbReference>
<feature type="region of interest" description="Disordered" evidence="12">
    <location>
        <begin position="209"/>
        <end position="289"/>
    </location>
</feature>
<dbReference type="PROSITE" id="PS51194">
    <property type="entry name" value="HELICASE_CTER"/>
    <property type="match status" value="1"/>
</dbReference>
<dbReference type="PROSITE" id="PS51192">
    <property type="entry name" value="HELICASE_ATP_BIND_1"/>
    <property type="match status" value="1"/>
</dbReference>
<protein>
    <recommendedName>
        <fullName evidence="2">DNA helicase</fullName>
        <ecNumber evidence="2">3.6.4.12</ecNumber>
    </recommendedName>
</protein>
<evidence type="ECO:0000256" key="8">
    <source>
        <dbReference type="ARBA" id="ARBA00022853"/>
    </source>
</evidence>
<dbReference type="SUPFAM" id="SSF46934">
    <property type="entry name" value="UBA-like"/>
    <property type="match status" value="1"/>
</dbReference>
<dbReference type="InterPro" id="IPR000330">
    <property type="entry name" value="SNF2_N"/>
</dbReference>
<feature type="compositionally biased region" description="Basic and acidic residues" evidence="12">
    <location>
        <begin position="66"/>
        <end position="90"/>
    </location>
</feature>
<dbReference type="EMBL" id="ATAM02000011">
    <property type="protein sequence ID" value="KAL0242316.1"/>
    <property type="molecule type" value="Genomic_DNA"/>
</dbReference>
<dbReference type="PANTHER" id="PTHR10799">
    <property type="entry name" value="SNF2/RAD54 HELICASE FAMILY"/>
    <property type="match status" value="1"/>
</dbReference>
<dbReference type="InterPro" id="IPR001650">
    <property type="entry name" value="Helicase_C-like"/>
</dbReference>
<feature type="region of interest" description="Disordered" evidence="12">
    <location>
        <begin position="717"/>
        <end position="740"/>
    </location>
</feature>
<dbReference type="InterPro" id="IPR038718">
    <property type="entry name" value="SNF2-like_sf"/>
</dbReference>
<keyword evidence="9" id="KW-0238">DNA-binding</keyword>
<keyword evidence="5" id="KW-0227">DNA damage</keyword>
<sequence>MSLPEANRRRDALEALKRRKATQSRPPISRSPSVESIQDSDVLVPPSSSPARTPQHSKYFASRLPQKNEKSASMKDTPDRRADVGRDKKYSSLNGSPSEVLRAIHRHSPQPLRRPKPRYADPDEEESPVKPTLAAPSTISSVRQPSLVLAAQSARDDQEEKMIQRLASQFPNVKQSIISSLLQKYPGNPDRAINQIHYANQMKAEEESKISIATTSKTSSPLPVSASPATFNSKSKKKNESSTIYANRKRNRRSDGSEEEFSGSESEDDFSDGEDGRKRRKGEDDEPDAEDVAMKAFNEDSMETLTGTIACRPEQAAIIIKHRPYEDVDDVRSKLTKARGVSFKLFEQYTEIMEGFVQIDACLNRCEAIASDVARTLAVWKGASNVQDGSVVGTPRSDGLNDVKVDVAKVSELLKNETDVKKRKILKQYIQTQPSSLSEGTVLKDYQLLGVNWLNLLYSKRIGCILADEMGLGKTIQVIAFIAALKERGIAGPHLIFVPASTLENWTREFRRFAPDIDVQTYYGSQAERAGLRSDLKAQFRRGELEVILASYTQMTSADDLSFFRKKIDFETCVYDEGHRLKSCTTKAYTDLLSIKPKWRLLLTGTPLQNNLQELVSLLMFIHKDTFTDAEPYLRAIFKSQGSASLLSHTRTTRARTMLTPFVLRRRKAQVLSLPPKVEIVEHCEMTKVQSKLYSETMQKSKKILSELTEEALEEVADEDGAAAAGKKPETDKKAAKGKKASGMVTSGSNILMDLRKAASHPLLFRRLYTDARIRQIAKACLNTPSYCDCNLDYVIEDLEYMSDYEISNFCASSVEEELHKFALEPEVFLEGGKVMAMVKHIERCKAEGKRMLLFSQFVMILDILEGALNHLGIRYTRLDGQTKTDERQSLVDEFNDDTSITVFLLSTKAGGVGINLTAASVVVIYDQDFNPHNDRQAADRAYRIGQEREVEVIKLITKNSIDEDMLEIGLTKLQLDDMVGGEEITLDGTDGAGADDKTAKETRKSLLTQLRTKFVESG</sequence>
<proteinExistence type="predicted"/>
<dbReference type="EC" id="3.6.4.12" evidence="2"/>
<comment type="catalytic activity">
    <reaction evidence="11">
        <text>ATP + H2O = ADP + phosphate + H(+)</text>
        <dbReference type="Rhea" id="RHEA:13065"/>
        <dbReference type="ChEBI" id="CHEBI:15377"/>
        <dbReference type="ChEBI" id="CHEBI:15378"/>
        <dbReference type="ChEBI" id="CHEBI:30616"/>
        <dbReference type="ChEBI" id="CHEBI:43474"/>
        <dbReference type="ChEBI" id="CHEBI:456216"/>
        <dbReference type="EC" id="3.6.4.12"/>
    </reaction>
    <physiologicalReaction direction="left-to-right" evidence="11">
        <dbReference type="Rhea" id="RHEA:13066"/>
    </physiologicalReaction>
</comment>
<evidence type="ECO:0000256" key="3">
    <source>
        <dbReference type="ARBA" id="ARBA00022454"/>
    </source>
</evidence>
<evidence type="ECO:0000259" key="14">
    <source>
        <dbReference type="PROSITE" id="PS51192"/>
    </source>
</evidence>
<evidence type="ECO:0000256" key="4">
    <source>
        <dbReference type="ARBA" id="ARBA00022741"/>
    </source>
</evidence>
<accession>A0ABR3BLP3</accession>
<comment type="subcellular location">
    <subcellularLocation>
        <location evidence="1">Chromosome</location>
    </subcellularLocation>
</comment>
<feature type="domain" description="CUE" evidence="13">
    <location>
        <begin position="158"/>
        <end position="201"/>
    </location>
</feature>
<feature type="compositionally biased region" description="Low complexity" evidence="12">
    <location>
        <begin position="210"/>
        <end position="220"/>
    </location>
</feature>
<dbReference type="InterPro" id="IPR014001">
    <property type="entry name" value="Helicase_ATP-bd"/>
</dbReference>
<dbReference type="CDD" id="cd18793">
    <property type="entry name" value="SF2_C_SNF"/>
    <property type="match status" value="1"/>
</dbReference>
<dbReference type="GeneID" id="91992800"/>
<evidence type="ECO:0000313" key="17">
    <source>
        <dbReference type="Proteomes" id="UP000054399"/>
    </source>
</evidence>
<feature type="compositionally biased region" description="Basic and acidic residues" evidence="12">
    <location>
        <begin position="1"/>
        <end position="16"/>
    </location>
</feature>
<reference evidence="16 17" key="2">
    <citation type="submission" date="2024-01" db="EMBL/GenBank/DDBJ databases">
        <title>Comparative genomics of Cryptococcus and Kwoniella reveals pathogenesis evolution and contrasting modes of karyotype evolution via chromosome fusion or intercentromeric recombination.</title>
        <authorList>
            <person name="Coelho M.A."/>
            <person name="David-Palma M."/>
            <person name="Shea T."/>
            <person name="Bowers K."/>
            <person name="Mcginley-Smith S."/>
            <person name="Mohammad A.W."/>
            <person name="Gnirke A."/>
            <person name="Yurkov A.M."/>
            <person name="Nowrousian M."/>
            <person name="Sun S."/>
            <person name="Cuomo C.A."/>
            <person name="Heitman J."/>
        </authorList>
    </citation>
    <scope>NUCLEOTIDE SEQUENCE [LARGE SCALE GENOMIC DNA]</scope>
    <source>
        <strain evidence="16 17">IND107</strain>
    </source>
</reference>
<keyword evidence="3" id="KW-0158">Chromosome</keyword>
<feature type="domain" description="Helicase ATP-binding" evidence="14">
    <location>
        <begin position="455"/>
        <end position="625"/>
    </location>
</feature>
<feature type="domain" description="Helicase C-terminal" evidence="15">
    <location>
        <begin position="837"/>
        <end position="993"/>
    </location>
</feature>
<evidence type="ECO:0000256" key="5">
    <source>
        <dbReference type="ARBA" id="ARBA00022763"/>
    </source>
</evidence>
<organism evidence="16 17">
    <name type="scientific">Cryptococcus tetragattii IND107</name>
    <dbReference type="NCBI Taxonomy" id="1296105"/>
    <lineage>
        <taxon>Eukaryota</taxon>
        <taxon>Fungi</taxon>
        <taxon>Dikarya</taxon>
        <taxon>Basidiomycota</taxon>
        <taxon>Agaricomycotina</taxon>
        <taxon>Tremellomycetes</taxon>
        <taxon>Tremellales</taxon>
        <taxon>Cryptococcaceae</taxon>
        <taxon>Cryptococcus</taxon>
        <taxon>Cryptococcus gattii species complex</taxon>
    </lineage>
</organism>
<feature type="compositionally biased region" description="Basic and acidic residues" evidence="12">
    <location>
        <begin position="274"/>
        <end position="283"/>
    </location>
</feature>
<dbReference type="InterPro" id="IPR003892">
    <property type="entry name" value="CUE"/>
</dbReference>
<evidence type="ECO:0000256" key="2">
    <source>
        <dbReference type="ARBA" id="ARBA00012551"/>
    </source>
</evidence>
<keyword evidence="6" id="KW-0378">Hydrolase</keyword>
<dbReference type="CDD" id="cd14279">
    <property type="entry name" value="CUE"/>
    <property type="match status" value="1"/>
</dbReference>
<gene>
    <name evidence="16" type="ORF">I308_105945</name>
</gene>